<name>A0ACB7YWY6_9ERIC</name>
<accession>A0ACB7YWY6</accession>
<comment type="caution">
    <text evidence="1">The sequence shown here is derived from an EMBL/GenBank/DDBJ whole genome shotgun (WGS) entry which is preliminary data.</text>
</comment>
<dbReference type="Proteomes" id="UP000828048">
    <property type="component" value="Chromosome 3"/>
</dbReference>
<protein>
    <submittedName>
        <fullName evidence="1">Uncharacterized protein</fullName>
    </submittedName>
</protein>
<gene>
    <name evidence="1" type="ORF">Vadar_018921</name>
</gene>
<organism evidence="1 2">
    <name type="scientific">Vaccinium darrowii</name>
    <dbReference type="NCBI Taxonomy" id="229202"/>
    <lineage>
        <taxon>Eukaryota</taxon>
        <taxon>Viridiplantae</taxon>
        <taxon>Streptophyta</taxon>
        <taxon>Embryophyta</taxon>
        <taxon>Tracheophyta</taxon>
        <taxon>Spermatophyta</taxon>
        <taxon>Magnoliopsida</taxon>
        <taxon>eudicotyledons</taxon>
        <taxon>Gunneridae</taxon>
        <taxon>Pentapetalae</taxon>
        <taxon>asterids</taxon>
        <taxon>Ericales</taxon>
        <taxon>Ericaceae</taxon>
        <taxon>Vaccinioideae</taxon>
        <taxon>Vaccinieae</taxon>
        <taxon>Vaccinium</taxon>
    </lineage>
</organism>
<reference evidence="1 2" key="1">
    <citation type="journal article" date="2021" name="Hortic Res">
        <title>High-quality reference genome and annotation aids understanding of berry development for evergreen blueberry (Vaccinium darrowii).</title>
        <authorList>
            <person name="Yu J."/>
            <person name="Hulse-Kemp A.M."/>
            <person name="Babiker E."/>
            <person name="Staton M."/>
        </authorList>
    </citation>
    <scope>NUCLEOTIDE SEQUENCE [LARGE SCALE GENOMIC DNA]</scope>
    <source>
        <strain evidence="2">cv. NJ 8807/NJ 8810</strain>
        <tissue evidence="1">Young leaf</tissue>
    </source>
</reference>
<proteinExistence type="predicted"/>
<keyword evidence="2" id="KW-1185">Reference proteome</keyword>
<dbReference type="EMBL" id="CM037153">
    <property type="protein sequence ID" value="KAH7858003.1"/>
    <property type="molecule type" value="Genomic_DNA"/>
</dbReference>
<evidence type="ECO:0000313" key="1">
    <source>
        <dbReference type="EMBL" id="KAH7858003.1"/>
    </source>
</evidence>
<sequence length="401" mass="44310">MAASPPAVRSTISRRSKKTPTTTVAAPFVRTVFLYNWWLIKIERDSKGRRGLGVAGFEDREGQGTRAFFSAAIVKRHDTVTLETTDGITITLIGFINRSLTAENGSPSEVVNRFRFGFPHNWEQYAGQIYGEEPGNGPIPSKICNLDGLDISSVEGPDSSLPICLDDLPVTCIRDLLMSSGADSRGLIKSIMNDVMQYLEGNEATGNENNDNYGAHSLRTQNFVPKQVPRNHDKTKVDDKCKDDGSIQHSSDRGKLKFSKIAGECETSMDVDSLSGGVMTRSMSRLCNMMNKQENSLSPRTYVTRRLTEVSGDQCGMTVNIGDESSKRPRTIVSDPEVEANGTPRTFTATRFSRLESLSEPLSKSEDNRYGRVLSGDKVNVKQIPDKSALRRSGRLRKIQN</sequence>
<evidence type="ECO:0000313" key="2">
    <source>
        <dbReference type="Proteomes" id="UP000828048"/>
    </source>
</evidence>